<sequence length="909" mass="101512">MKKAKNRKPQFFLLSFLLIILGIYTSFSVSQIKAEKNDVKDEKKVKPVVDEGWLPVANYEFSKVRLGVDQFLAFSFGGKQDSVLKNPAIDFRNFTNEELSILATPTFYYLNSDKIVSTTFDLWDVETDIEMGRPWTSSGLMIMGEDSTVGKLGYFGDDAEFKSFKQYRKAGDKGSSLLKTVFEIEASSPVPYHLLVTQTMEYVSASNLVLVNYEYQNLSNETLTDYAFGSIIDTLLGEDDDVNIYYLGKKRGLYIENEGYRLDYHFDVPNGMANWSGGNYAGGTLFDRTFYSVDAVGQEQLGEDVAAAGMLSAKVDDSGMVFKTQPVTLKPGESTNAAYGVSVSAVELIPEMTLDNKDGTYYGGNVSISGTWKDIDSDSGDLYAIINGREPIKINPKALPNNPKNVVHNWSLEIPEAQMSTTEENRIIIYIVDSDNNRSKEETFTLKYNRKPILNLVETTGDIKGTDSFKGTLKWSDEDTDELSIYYSVNGGTKQLLSKVTNTDKGVEQSLAYEIPSSALQGTKQNYKVEFWIEDNDKKSDIKELNLTKNNQPVIQTDFSVEKTEIFETESNSYKATIKNTADEPSDWDNVVYETVAFPENVVVDKKTVKLNGVVIPEGSITFGIDKKLKIELGKIAPKTEVILTYTVNTIEAEPPITEIVTVTQSYNVKGTSMAKPIEKESSTQAFTIKPQEPEISIQFLEEKTNGKLPLESITKKGKMREKLDIPLENIKGYEFSKVVVDGVERSLVGDVLTVEFGKDKEVIFYYFGTLKIQSSPSLFDFGVQTANIKGMKLAKPDISGSPLIITDTRSTKQKWNLKAKISEPLKSLEDEKIIMTDVIKYKNSTEEVTLTNSDSVIFTPENTNSGEYNLTEDYWSKGEGFLMDFPAGSIKALGKYNAQITITLENAK</sequence>
<gene>
    <name evidence="1" type="ORF">BCR23_02170</name>
</gene>
<evidence type="ECO:0000313" key="2">
    <source>
        <dbReference type="Proteomes" id="UP000094764"/>
    </source>
</evidence>
<dbReference type="STRING" id="903983.BCR23_02170"/>
<comment type="caution">
    <text evidence="1">The sequence shown here is derived from an EMBL/GenBank/DDBJ whole genome shotgun (WGS) entry which is preliminary data.</text>
</comment>
<evidence type="ECO:0000313" key="1">
    <source>
        <dbReference type="EMBL" id="OEG19517.1"/>
    </source>
</evidence>
<keyword evidence="2" id="KW-1185">Reference proteome</keyword>
<protein>
    <submittedName>
        <fullName evidence="1">Uncharacterized protein</fullName>
    </submittedName>
</protein>
<dbReference type="Proteomes" id="UP000094764">
    <property type="component" value="Unassembled WGS sequence"/>
</dbReference>
<organism evidence="1 2">
    <name type="scientific">Enterococcus quebecensis</name>
    <dbReference type="NCBI Taxonomy" id="903983"/>
    <lineage>
        <taxon>Bacteria</taxon>
        <taxon>Bacillati</taxon>
        <taxon>Bacillota</taxon>
        <taxon>Bacilli</taxon>
        <taxon>Lactobacillales</taxon>
        <taxon>Enterococcaceae</taxon>
        <taxon>Enterococcus</taxon>
    </lineage>
</organism>
<proteinExistence type="predicted"/>
<dbReference type="AlphaFoldDB" id="A0A1E5H3D6"/>
<dbReference type="OrthoDB" id="2157712at2"/>
<dbReference type="RefSeq" id="WP_069633855.1">
    <property type="nucleotide sequence ID" value="NZ_JXKZ01000003.1"/>
</dbReference>
<dbReference type="EMBL" id="MIKB01000001">
    <property type="protein sequence ID" value="OEG19517.1"/>
    <property type="molecule type" value="Genomic_DNA"/>
</dbReference>
<accession>A0A1E5H3D6</accession>
<name>A0A1E5H3D6_9ENTE</name>
<reference evidence="2" key="1">
    <citation type="submission" date="2016-09" db="EMBL/GenBank/DDBJ databases">
        <authorList>
            <person name="Gulvik C.A."/>
        </authorList>
    </citation>
    <scope>NUCLEOTIDE SEQUENCE [LARGE SCALE GENOMIC DNA]</scope>
    <source>
        <strain evidence="2">LMG 26306</strain>
    </source>
</reference>